<name>A0A0M0JUG9_9EUKA</name>
<keyword evidence="2" id="KW-1185">Reference proteome</keyword>
<dbReference type="AlphaFoldDB" id="A0A0M0JUG9"/>
<reference evidence="2" key="1">
    <citation type="journal article" date="2015" name="PLoS Genet.">
        <title>Genome Sequence and Transcriptome Analyses of Chrysochromulina tobin: Metabolic Tools for Enhanced Algal Fitness in the Prominent Order Prymnesiales (Haptophyceae).</title>
        <authorList>
            <person name="Hovde B.T."/>
            <person name="Deodato C.R."/>
            <person name="Hunsperger H.M."/>
            <person name="Ryken S.A."/>
            <person name="Yost W."/>
            <person name="Jha R.K."/>
            <person name="Patterson J."/>
            <person name="Monnat R.J. Jr."/>
            <person name="Barlow S.B."/>
            <person name="Starkenburg S.R."/>
            <person name="Cattolico R.A."/>
        </authorList>
    </citation>
    <scope>NUCLEOTIDE SEQUENCE</scope>
    <source>
        <strain evidence="2">CCMP291</strain>
    </source>
</reference>
<proteinExistence type="predicted"/>
<protein>
    <submittedName>
        <fullName evidence="1">Uncharacterized protein</fullName>
    </submittedName>
</protein>
<sequence length="167" mass="17463">MAMDGHNHTHDTHVHLMRVRVPSVSTAMTCPSPHAIPDANHASFSSASRRLKRASTISSCSAFVSAKERASGISTKGRRCSWSGMGSPVSSSTPRIVTRCVTRDWSVCSRASSCSMETDTCTCDGCLSRGASSPLGTYLAGSGGRRPLGAVPSVANASCSRARQLSS</sequence>
<dbReference type="EMBL" id="JWZX01002363">
    <property type="protein sequence ID" value="KOO29773.1"/>
    <property type="molecule type" value="Genomic_DNA"/>
</dbReference>
<evidence type="ECO:0000313" key="1">
    <source>
        <dbReference type="EMBL" id="KOO29773.1"/>
    </source>
</evidence>
<gene>
    <name evidence="1" type="ORF">Ctob_005724</name>
</gene>
<evidence type="ECO:0000313" key="2">
    <source>
        <dbReference type="Proteomes" id="UP000037460"/>
    </source>
</evidence>
<dbReference type="Proteomes" id="UP000037460">
    <property type="component" value="Unassembled WGS sequence"/>
</dbReference>
<accession>A0A0M0JUG9</accession>
<comment type="caution">
    <text evidence="1">The sequence shown here is derived from an EMBL/GenBank/DDBJ whole genome shotgun (WGS) entry which is preliminary data.</text>
</comment>
<organism evidence="1 2">
    <name type="scientific">Chrysochromulina tobinii</name>
    <dbReference type="NCBI Taxonomy" id="1460289"/>
    <lineage>
        <taxon>Eukaryota</taxon>
        <taxon>Haptista</taxon>
        <taxon>Haptophyta</taxon>
        <taxon>Prymnesiophyceae</taxon>
        <taxon>Prymnesiales</taxon>
        <taxon>Chrysochromulinaceae</taxon>
        <taxon>Chrysochromulina</taxon>
    </lineage>
</organism>